<protein>
    <submittedName>
        <fullName evidence="5">Ribosomal-protein-alanine acetyltransferase</fullName>
    </submittedName>
</protein>
<dbReference type="PATRIC" id="fig|49338.4.peg.1552"/>
<keyword evidence="2" id="KW-0012">Acyltransferase</keyword>
<dbReference type="Pfam" id="PF13302">
    <property type="entry name" value="Acetyltransf_3"/>
    <property type="match status" value="1"/>
</dbReference>
<name>A0A098AXI8_DESHA</name>
<reference evidence="5" key="1">
    <citation type="submission" date="2014-07" db="EMBL/GenBank/DDBJ databases">
        <authorList>
            <person name="Hornung V.Bastian."/>
        </authorList>
    </citation>
    <scope>NUCLEOTIDE SEQUENCE</scope>
    <source>
        <strain evidence="5">PCE-S</strain>
    </source>
</reference>
<dbReference type="SUPFAM" id="SSF55729">
    <property type="entry name" value="Acyl-CoA N-acyltransferases (Nat)"/>
    <property type="match status" value="1"/>
</dbReference>
<dbReference type="InterPro" id="IPR051531">
    <property type="entry name" value="N-acetyltransferase"/>
</dbReference>
<dbReference type="OMA" id="EQFSMIR"/>
<dbReference type="EMBL" id="LK996017">
    <property type="protein sequence ID" value="CDX01329.1"/>
    <property type="molecule type" value="Genomic_DNA"/>
</dbReference>
<accession>A0A098AXI8</accession>
<comment type="similarity">
    <text evidence="3">Belongs to the acetyltransferase family. RimJ subfamily.</text>
</comment>
<sequence>MKFLLGTKDLLLKSSDVNLTESLLEYYLRNKAFLEEFEPKRDPSFFTYEGQYNQLEKEVVDADQKVSFHFYIFKKNDDKKIIGCIGLNNIVWGSFLSCFLGYKLDGQHINKGYMTQAVCAVADFAFSDLHLHRIEGNIMPRNQASLRVLEKCGFVNEGMSKKYLKINDIWEDHVHMVLINEHM</sequence>
<dbReference type="AlphaFoldDB" id="A0A098AXI8"/>
<dbReference type="InterPro" id="IPR016181">
    <property type="entry name" value="Acyl_CoA_acyltransferase"/>
</dbReference>
<dbReference type="InterPro" id="IPR000182">
    <property type="entry name" value="GNAT_dom"/>
</dbReference>
<evidence type="ECO:0000256" key="2">
    <source>
        <dbReference type="ARBA" id="ARBA00023315"/>
    </source>
</evidence>
<evidence type="ECO:0000256" key="1">
    <source>
        <dbReference type="ARBA" id="ARBA00022679"/>
    </source>
</evidence>
<dbReference type="PANTHER" id="PTHR43792:SF8">
    <property type="entry name" value="[RIBOSOMAL PROTEIN US5]-ALANINE N-ACETYLTRANSFERASE"/>
    <property type="match status" value="1"/>
</dbReference>
<keyword evidence="1 5" id="KW-0808">Transferase</keyword>
<dbReference type="GO" id="GO:0005737">
    <property type="term" value="C:cytoplasm"/>
    <property type="evidence" value="ECO:0007669"/>
    <property type="project" value="TreeGrafter"/>
</dbReference>
<feature type="domain" description="N-acetyltransferase" evidence="4">
    <location>
        <begin position="32"/>
        <end position="181"/>
    </location>
</feature>
<evidence type="ECO:0000259" key="4">
    <source>
        <dbReference type="PROSITE" id="PS51186"/>
    </source>
</evidence>
<organism evidence="5">
    <name type="scientific">Desulfitobacterium hafniense</name>
    <name type="common">Desulfitobacterium frappieri</name>
    <dbReference type="NCBI Taxonomy" id="49338"/>
    <lineage>
        <taxon>Bacteria</taxon>
        <taxon>Bacillati</taxon>
        <taxon>Bacillota</taxon>
        <taxon>Clostridia</taxon>
        <taxon>Eubacteriales</taxon>
        <taxon>Desulfitobacteriaceae</taxon>
        <taxon>Desulfitobacterium</taxon>
    </lineage>
</organism>
<dbReference type="Gene3D" id="3.40.630.30">
    <property type="match status" value="1"/>
</dbReference>
<dbReference type="RefSeq" id="WP_011459628.1">
    <property type="nucleotide sequence ID" value="NZ_JAYFNZ010000064.1"/>
</dbReference>
<gene>
    <name evidence="5" type="ORF">DPCES_1442</name>
</gene>
<dbReference type="PROSITE" id="PS51186">
    <property type="entry name" value="GNAT"/>
    <property type="match status" value="1"/>
</dbReference>
<proteinExistence type="inferred from homology"/>
<evidence type="ECO:0000256" key="3">
    <source>
        <dbReference type="ARBA" id="ARBA00038502"/>
    </source>
</evidence>
<dbReference type="PANTHER" id="PTHR43792">
    <property type="entry name" value="GNAT FAMILY, PUTATIVE (AFU_ORTHOLOGUE AFUA_3G00765)-RELATED-RELATED"/>
    <property type="match status" value="1"/>
</dbReference>
<dbReference type="GO" id="GO:0008999">
    <property type="term" value="F:protein-N-terminal-alanine acetyltransferase activity"/>
    <property type="evidence" value="ECO:0007669"/>
    <property type="project" value="TreeGrafter"/>
</dbReference>
<evidence type="ECO:0000313" key="5">
    <source>
        <dbReference type="EMBL" id="CDX01329.1"/>
    </source>
</evidence>